<keyword evidence="2" id="KW-0472">Membrane</keyword>
<keyword evidence="5" id="KW-1185">Reference proteome</keyword>
<reference evidence="4" key="2">
    <citation type="submission" date="2021-05" db="EMBL/GenBank/DDBJ databases">
        <authorList>
            <person name="Moolhuijzen P.M."/>
            <person name="Moffat C.S."/>
        </authorList>
    </citation>
    <scope>NUCLEOTIDE SEQUENCE</scope>
    <source>
        <strain evidence="4">86-124</strain>
    </source>
</reference>
<name>A0A2W1DL97_9PLEO</name>
<gene>
    <name evidence="4" type="ORF">Ptr86124_012641</name>
    <name evidence="3" type="ORF">PtrM4_150860</name>
</gene>
<keyword evidence="1" id="KW-0175">Coiled coil</keyword>
<evidence type="ECO:0000313" key="4">
    <source>
        <dbReference type="EMBL" id="KAI1508419.1"/>
    </source>
</evidence>
<evidence type="ECO:0000256" key="2">
    <source>
        <dbReference type="SAM" id="Phobius"/>
    </source>
</evidence>
<dbReference type="Proteomes" id="UP000249757">
    <property type="component" value="Unassembled WGS sequence"/>
</dbReference>
<dbReference type="EMBL" id="NRDI02000026">
    <property type="protein sequence ID" value="KAI1508419.1"/>
    <property type="molecule type" value="Genomic_DNA"/>
</dbReference>
<organism evidence="4 5">
    <name type="scientific">Pyrenophora tritici-repentis</name>
    <dbReference type="NCBI Taxonomy" id="45151"/>
    <lineage>
        <taxon>Eukaryota</taxon>
        <taxon>Fungi</taxon>
        <taxon>Dikarya</taxon>
        <taxon>Ascomycota</taxon>
        <taxon>Pezizomycotina</taxon>
        <taxon>Dothideomycetes</taxon>
        <taxon>Pleosporomycetidae</taxon>
        <taxon>Pleosporales</taxon>
        <taxon>Pleosporineae</taxon>
        <taxon>Pleosporaceae</taxon>
        <taxon>Pyrenophora</taxon>
    </lineage>
</organism>
<reference evidence="5" key="4">
    <citation type="journal article" date="2022" name="Microb. Genom.">
        <title>A global pangenome for the wheat fungal pathogen Pyrenophora tritici-repentis and prediction of effector protein structural homology.</title>
        <authorList>
            <person name="Moolhuijzen P.M."/>
            <person name="See P.T."/>
            <person name="Shi G."/>
            <person name="Powell H.R."/>
            <person name="Cockram J."/>
            <person name="Jorgensen L.N."/>
            <person name="Benslimane H."/>
            <person name="Strelkov S.E."/>
            <person name="Turner J."/>
            <person name="Liu Z."/>
            <person name="Moffat C.S."/>
        </authorList>
    </citation>
    <scope>NUCLEOTIDE SEQUENCE [LARGE SCALE GENOMIC DNA]</scope>
</reference>
<sequence>MEALSGIASGMAVVSLAIQLVGTVSTIKTFIRNVKDSRKELERLIDLLERLEGLLEDIRDLLERQSSMGHYLPMPSMTIFRNLQSCEKTLQTLNELVEKLGTSMSLAGTASTRLKSGLKIGMKTKGIADMEVRIDREINYLHICLGANLSAIS</sequence>
<evidence type="ECO:0000256" key="1">
    <source>
        <dbReference type="SAM" id="Coils"/>
    </source>
</evidence>
<comment type="caution">
    <text evidence="4">The sequence shown here is derived from an EMBL/GenBank/DDBJ whole genome shotgun (WGS) entry which is preliminary data.</text>
</comment>
<dbReference type="AlphaFoldDB" id="A0A2W1DL97"/>
<proteinExistence type="predicted"/>
<dbReference type="Proteomes" id="UP000245464">
    <property type="component" value="Chromosome 9"/>
</dbReference>
<accession>A0A2W1DL97</accession>
<feature type="transmembrane region" description="Helical" evidence="2">
    <location>
        <begin position="6"/>
        <end position="31"/>
    </location>
</feature>
<protein>
    <submittedName>
        <fullName evidence="4">Uncharacterized protein</fullName>
    </submittedName>
</protein>
<keyword evidence="2" id="KW-0812">Transmembrane</keyword>
<dbReference type="GO" id="GO:0007166">
    <property type="term" value="P:cell surface receptor signaling pathway"/>
    <property type="evidence" value="ECO:0007669"/>
    <property type="project" value="InterPro"/>
</dbReference>
<reference evidence="4" key="3">
    <citation type="journal article" date="2022" name="bioRxiv">
        <title>A global pangenome for the wheat fungal pathogen Pyrenophora tritici-repentis and prediction of effector protein structural homology.</title>
        <authorList>
            <person name="Moolhuijzen P."/>
            <person name="See P.T."/>
            <person name="Shi G."/>
            <person name="Powell H.R."/>
            <person name="Cockram J."/>
            <person name="Jorgensen L.N."/>
            <person name="Benslimane H."/>
            <person name="Strelkov S.E."/>
            <person name="Turner J."/>
            <person name="Liu Z."/>
            <person name="Moffat C.S."/>
        </authorList>
    </citation>
    <scope>NUCLEOTIDE SEQUENCE</scope>
    <source>
        <strain evidence="4">86-124</strain>
    </source>
</reference>
<evidence type="ECO:0000313" key="3">
    <source>
        <dbReference type="EMBL" id="KAF7566766.1"/>
    </source>
</evidence>
<keyword evidence="2" id="KW-1133">Transmembrane helix</keyword>
<reference evidence="3" key="1">
    <citation type="journal article" date="2018" name="BMC Genomics">
        <title>Comparative genomics of the wheat fungal pathogen Pyrenophora tritici-repentis reveals chromosomal variations and genome plasticity.</title>
        <authorList>
            <person name="Moolhuijzen P."/>
            <person name="See P.T."/>
            <person name="Hane J.K."/>
            <person name="Shi G."/>
            <person name="Liu Z."/>
            <person name="Oliver R.P."/>
            <person name="Moffat C.S."/>
        </authorList>
    </citation>
    <scope>NUCLEOTIDE SEQUENCE [LARGE SCALE GENOMIC DNA]</scope>
    <source>
        <strain evidence="3">M4</strain>
    </source>
</reference>
<dbReference type="EMBL" id="NQIK02000009">
    <property type="protein sequence ID" value="KAF7566766.1"/>
    <property type="molecule type" value="Genomic_DNA"/>
</dbReference>
<feature type="coiled-coil region" evidence="1">
    <location>
        <begin position="31"/>
        <end position="68"/>
    </location>
</feature>
<dbReference type="Gene3D" id="1.20.930.20">
    <property type="entry name" value="Adaptor protein Cbl, N-terminal domain"/>
    <property type="match status" value="1"/>
</dbReference>
<evidence type="ECO:0000313" key="5">
    <source>
        <dbReference type="Proteomes" id="UP000249757"/>
    </source>
</evidence>
<dbReference type="InterPro" id="IPR036537">
    <property type="entry name" value="Adaptor_Cbl_N_dom_sf"/>
</dbReference>